<dbReference type="InterPro" id="IPR015943">
    <property type="entry name" value="WD40/YVTN_repeat-like_dom_sf"/>
</dbReference>
<comment type="caution">
    <text evidence="2">The sequence shown here is derived from an EMBL/GenBank/DDBJ whole genome shotgun (WGS) entry which is preliminary data.</text>
</comment>
<evidence type="ECO:0000313" key="2">
    <source>
        <dbReference type="EMBL" id="GAA2473463.1"/>
    </source>
</evidence>
<keyword evidence="3" id="KW-1185">Reference proteome</keyword>
<sequence>MTQARAYIGSFTSAGGAGVTAVDLDPRTGALTAPAATDAVPDPSFLALSGDGRTLYAVSETADGGAAALRTTAEGAPEPLGPVVPAGGGPTHLALAPGGGHLLTADYGSGSVTVLPLPADGSVGGPARTVRYSGSGPDAERQEGPHVHMVLPDPDGRWILSADLGTDTVRVSALDPARGVLRHHGELRLRPGIGPRHLTFHPNGRLLYVVNELEPVVTVCRWDPRPGELERVGETALVPAGGGGPRPYPSELVVAPHGRTAWAAVRGRDTVAVLDLEDGGGRPVLRTEIPCGGRWPRHLVLDAPANRLYAANEHSGDVTWFDVDPGSGVPVRSGSLPVAAASCVLLARGR</sequence>
<evidence type="ECO:0000313" key="3">
    <source>
        <dbReference type="Proteomes" id="UP001501358"/>
    </source>
</evidence>
<dbReference type="SUPFAM" id="SSF51004">
    <property type="entry name" value="C-terminal (heme d1) domain of cytochrome cd1-nitrite reductase"/>
    <property type="match status" value="1"/>
</dbReference>
<accession>A0ABN3KWI8</accession>
<dbReference type="InterPro" id="IPR011048">
    <property type="entry name" value="Haem_d1_sf"/>
</dbReference>
<dbReference type="Proteomes" id="UP001501358">
    <property type="component" value="Unassembled WGS sequence"/>
</dbReference>
<dbReference type="Pfam" id="PF10282">
    <property type="entry name" value="Lactonase"/>
    <property type="match status" value="1"/>
</dbReference>
<proteinExistence type="inferred from homology"/>
<comment type="similarity">
    <text evidence="1">Belongs to the cycloisomerase 2 family.</text>
</comment>
<dbReference type="Gene3D" id="2.130.10.10">
    <property type="entry name" value="YVTN repeat-like/Quinoprotein amine dehydrogenase"/>
    <property type="match status" value="1"/>
</dbReference>
<dbReference type="InterPro" id="IPR050282">
    <property type="entry name" value="Cycloisomerase_2"/>
</dbReference>
<name>A0ABN3KWI8_9ACTN</name>
<reference evidence="2 3" key="1">
    <citation type="journal article" date="2019" name="Int. J. Syst. Evol. Microbiol.">
        <title>The Global Catalogue of Microorganisms (GCM) 10K type strain sequencing project: providing services to taxonomists for standard genome sequencing and annotation.</title>
        <authorList>
            <consortium name="The Broad Institute Genomics Platform"/>
            <consortium name="The Broad Institute Genome Sequencing Center for Infectious Disease"/>
            <person name="Wu L."/>
            <person name="Ma J."/>
        </authorList>
    </citation>
    <scope>NUCLEOTIDE SEQUENCE [LARGE SCALE GENOMIC DNA]</scope>
    <source>
        <strain evidence="2 3">JCM 6307</strain>
    </source>
</reference>
<gene>
    <name evidence="2" type="ORF">GCM10010406_06700</name>
</gene>
<dbReference type="PANTHER" id="PTHR30344:SF1">
    <property type="entry name" value="6-PHOSPHOGLUCONOLACTONASE"/>
    <property type="match status" value="1"/>
</dbReference>
<dbReference type="EMBL" id="BAAATA010000003">
    <property type="protein sequence ID" value="GAA2473463.1"/>
    <property type="molecule type" value="Genomic_DNA"/>
</dbReference>
<dbReference type="RefSeq" id="WP_344381580.1">
    <property type="nucleotide sequence ID" value="NZ_BAAATA010000003.1"/>
</dbReference>
<dbReference type="PANTHER" id="PTHR30344">
    <property type="entry name" value="6-PHOSPHOGLUCONOLACTONASE-RELATED"/>
    <property type="match status" value="1"/>
</dbReference>
<dbReference type="InterPro" id="IPR019405">
    <property type="entry name" value="Lactonase_7-beta_prop"/>
</dbReference>
<protein>
    <submittedName>
        <fullName evidence="2">Lactonase family protein</fullName>
    </submittedName>
</protein>
<evidence type="ECO:0000256" key="1">
    <source>
        <dbReference type="ARBA" id="ARBA00005564"/>
    </source>
</evidence>
<organism evidence="2 3">
    <name type="scientific">Streptomyces thermolineatus</name>
    <dbReference type="NCBI Taxonomy" id="44033"/>
    <lineage>
        <taxon>Bacteria</taxon>
        <taxon>Bacillati</taxon>
        <taxon>Actinomycetota</taxon>
        <taxon>Actinomycetes</taxon>
        <taxon>Kitasatosporales</taxon>
        <taxon>Streptomycetaceae</taxon>
        <taxon>Streptomyces</taxon>
    </lineage>
</organism>